<dbReference type="Pfam" id="PF06877">
    <property type="entry name" value="RraB"/>
    <property type="match status" value="1"/>
</dbReference>
<dbReference type="GO" id="GO:0005737">
    <property type="term" value="C:cytoplasm"/>
    <property type="evidence" value="ECO:0007669"/>
    <property type="project" value="UniProtKB-SubCell"/>
</dbReference>
<name>A0A5Q0TJ25_9VIBR</name>
<dbReference type="InterPro" id="IPR036701">
    <property type="entry name" value="RraB-like_sf"/>
</dbReference>
<evidence type="ECO:0000256" key="2">
    <source>
        <dbReference type="HAMAP-Rule" id="MF_01888"/>
    </source>
</evidence>
<dbReference type="HAMAP" id="MF_01888">
    <property type="entry name" value="RraB"/>
    <property type="match status" value="1"/>
</dbReference>
<dbReference type="GO" id="GO:0060698">
    <property type="term" value="F:endoribonuclease inhibitor activity"/>
    <property type="evidence" value="ECO:0007669"/>
    <property type="project" value="UniProtKB-UniRule"/>
</dbReference>
<comment type="subcellular location">
    <subcellularLocation>
        <location evidence="2">Cytoplasm</location>
    </subcellularLocation>
</comment>
<keyword evidence="1 2" id="KW-0963">Cytoplasm</keyword>
<evidence type="ECO:0000313" key="4">
    <source>
        <dbReference type="EMBL" id="QGA65975.1"/>
    </source>
</evidence>
<accession>A0A5Q0TJ25</accession>
<dbReference type="PIRSF" id="PIRSF018193">
    <property type="entry name" value="UCP018193"/>
    <property type="match status" value="1"/>
</dbReference>
<dbReference type="NCBIfam" id="NF008393">
    <property type="entry name" value="PRK11191.1"/>
    <property type="match status" value="1"/>
</dbReference>
<organism evidence="4 5">
    <name type="scientific">Vibrio algicola</name>
    <dbReference type="NCBI Taxonomy" id="2662262"/>
    <lineage>
        <taxon>Bacteria</taxon>
        <taxon>Pseudomonadati</taxon>
        <taxon>Pseudomonadota</taxon>
        <taxon>Gammaproteobacteria</taxon>
        <taxon>Vibrionales</taxon>
        <taxon>Vibrionaceae</taxon>
        <taxon>Vibrio</taxon>
    </lineage>
</organism>
<reference evidence="4 5" key="1">
    <citation type="submission" date="2019-10" db="EMBL/GenBank/DDBJ databases">
        <title>Vibrio sp. nov., isolated from Coralline algae surface.</title>
        <authorList>
            <person name="Geng Y."/>
            <person name="Zhang X."/>
        </authorList>
    </citation>
    <scope>NUCLEOTIDE SEQUENCE [LARGE SCALE GENOMIC DNA]</scope>
    <source>
        <strain evidence="4 5">SM1977</strain>
    </source>
</reference>
<dbReference type="GO" id="GO:0019899">
    <property type="term" value="F:enzyme binding"/>
    <property type="evidence" value="ECO:0007669"/>
    <property type="project" value="UniProtKB-UniRule"/>
</dbReference>
<comment type="function">
    <text evidence="2">Globally modulates RNA abundance by binding to RNase E (Rne) and regulating its endonucleolytic activity. Can modulate Rne action in a substrate-dependent manner by altering the composition of the degradosome.</text>
</comment>
<dbReference type="InterPro" id="IPR016716">
    <property type="entry name" value="RraB"/>
</dbReference>
<sequence>MQDDYLSVEELIEFQKEETREIIAALIEDGSEPDALYDIEHHLFAEDLEVLQEAVIEAFKMGFEVLEAEETEDEDGTKVLCCDAIMQSALDPLLIDEQVEKLVNLAEKYDIIYDGWGTFYEGEDAIYDEENDDYDAE</sequence>
<feature type="domain" description="Regulator of ribonuclease activity B" evidence="3">
    <location>
        <begin position="17"/>
        <end position="118"/>
    </location>
</feature>
<proteinExistence type="inferred from homology"/>
<gene>
    <name evidence="2 4" type="primary">rraB</name>
    <name evidence="4" type="ORF">GFB47_02160</name>
</gene>
<dbReference type="AlphaFoldDB" id="A0A5Q0TJ25"/>
<dbReference type="EMBL" id="CP045699">
    <property type="protein sequence ID" value="QGA65975.1"/>
    <property type="molecule type" value="Genomic_DNA"/>
</dbReference>
<dbReference type="SUPFAM" id="SSF89946">
    <property type="entry name" value="Hypothetical protein VC0424"/>
    <property type="match status" value="1"/>
</dbReference>
<comment type="subunit">
    <text evidence="2">Interacts with the C-terminal region of Rne.</text>
</comment>
<keyword evidence="5" id="KW-1185">Reference proteome</keyword>
<evidence type="ECO:0000313" key="5">
    <source>
        <dbReference type="Proteomes" id="UP000348942"/>
    </source>
</evidence>
<protein>
    <recommendedName>
        <fullName evidence="2">Regulator of ribonuclease activity B</fullName>
    </recommendedName>
</protein>
<comment type="similarity">
    <text evidence="2">Belongs to the RraB family.</text>
</comment>
<dbReference type="Gene3D" id="3.30.70.970">
    <property type="entry name" value="RraB-like"/>
    <property type="match status" value="1"/>
</dbReference>
<evidence type="ECO:0000256" key="1">
    <source>
        <dbReference type="ARBA" id="ARBA00022490"/>
    </source>
</evidence>
<evidence type="ECO:0000259" key="3">
    <source>
        <dbReference type="Pfam" id="PF06877"/>
    </source>
</evidence>
<dbReference type="InterPro" id="IPR009671">
    <property type="entry name" value="RraB_dom"/>
</dbReference>
<dbReference type="Proteomes" id="UP000348942">
    <property type="component" value="Chromosome 1"/>
</dbReference>